<reference evidence="2" key="1">
    <citation type="submission" date="2018-10" db="EMBL/GenBank/DDBJ databases">
        <title>Hidden diversity of soil giant viruses.</title>
        <authorList>
            <person name="Schulz F."/>
            <person name="Alteio L."/>
            <person name="Goudeau D."/>
            <person name="Ryan E.M."/>
            <person name="Malmstrom R.R."/>
            <person name="Blanchard J."/>
            <person name="Woyke T."/>
        </authorList>
    </citation>
    <scope>NUCLEOTIDE SEQUENCE</scope>
    <source>
        <strain evidence="2">HYV1</strain>
    </source>
</reference>
<feature type="transmembrane region" description="Helical" evidence="1">
    <location>
        <begin position="21"/>
        <end position="42"/>
    </location>
</feature>
<gene>
    <name evidence="2" type="ORF">Hyperionvirus15_27</name>
</gene>
<keyword evidence="1" id="KW-1133">Transmembrane helix</keyword>
<organism evidence="2">
    <name type="scientific">Hyperionvirus sp</name>
    <dbReference type="NCBI Taxonomy" id="2487770"/>
    <lineage>
        <taxon>Viruses</taxon>
        <taxon>Varidnaviria</taxon>
        <taxon>Bamfordvirae</taxon>
        <taxon>Nucleocytoviricota</taxon>
        <taxon>Megaviricetes</taxon>
        <taxon>Imitervirales</taxon>
        <taxon>Mimiviridae</taxon>
        <taxon>Klosneuvirinae</taxon>
    </lineage>
</organism>
<sequence length="43" mass="4791">MAPTLKMCGIVLFQAISRIKTNMIININIQIVAAIVFAVVHFF</sequence>
<name>A0A3G5AF38_9VIRU</name>
<proteinExistence type="predicted"/>
<keyword evidence="1" id="KW-0472">Membrane</keyword>
<dbReference type="EMBL" id="MK072397">
    <property type="protein sequence ID" value="AYV83989.1"/>
    <property type="molecule type" value="Genomic_DNA"/>
</dbReference>
<protein>
    <submittedName>
        <fullName evidence="2">Uncharacterized protein</fullName>
    </submittedName>
</protein>
<evidence type="ECO:0000256" key="1">
    <source>
        <dbReference type="SAM" id="Phobius"/>
    </source>
</evidence>
<evidence type="ECO:0000313" key="2">
    <source>
        <dbReference type="EMBL" id="AYV83989.1"/>
    </source>
</evidence>
<keyword evidence="1" id="KW-0812">Transmembrane</keyword>
<accession>A0A3G5AF38</accession>